<proteinExistence type="predicted"/>
<dbReference type="OrthoDB" id="5353874at2"/>
<keyword evidence="3" id="KW-1185">Reference proteome</keyword>
<accession>A0A424Z335</accession>
<reference evidence="3 4" key="1">
    <citation type="submission" date="2018-08" db="EMBL/GenBank/DDBJ databases">
        <title>Survival mechanisms of Campylobacter hepaticus identified by genomic analysis and comparative transcriptomic analysis of in vivo and in vitro derived bacteria.</title>
        <authorList>
            <person name="Van T.T.H."/>
            <person name="Moore R.J."/>
        </authorList>
    </citation>
    <scope>NUCLEOTIDE SEQUENCE [LARGE SCALE GENOMIC DNA]</scope>
    <source>
        <strain evidence="2 4">54L</strain>
        <strain evidence="1 3">HV10</strain>
    </source>
</reference>
<dbReference type="EMBL" id="QURW01000001">
    <property type="protein sequence ID" value="RQD88661.1"/>
    <property type="molecule type" value="Genomic_DNA"/>
</dbReference>
<dbReference type="KEGG" id="chw:A2J15_007390"/>
<dbReference type="RefSeq" id="WP_066777949.1">
    <property type="nucleotide sequence ID" value="NZ_CBCSFE010000004.1"/>
</dbReference>
<evidence type="ECO:0000313" key="3">
    <source>
        <dbReference type="Proteomes" id="UP000093205"/>
    </source>
</evidence>
<dbReference type="Proteomes" id="UP000286095">
    <property type="component" value="Unassembled WGS sequence"/>
</dbReference>
<evidence type="ECO:0000313" key="2">
    <source>
        <dbReference type="EMBL" id="RQD88661.1"/>
    </source>
</evidence>
<dbReference type="EMBL" id="CP031611">
    <property type="protein sequence ID" value="AXP09469.1"/>
    <property type="molecule type" value="Genomic_DNA"/>
</dbReference>
<name>A0A424Z335_9BACT</name>
<dbReference type="GeneID" id="44005353"/>
<evidence type="ECO:0000313" key="4">
    <source>
        <dbReference type="Proteomes" id="UP000286095"/>
    </source>
</evidence>
<dbReference type="Proteomes" id="UP000093205">
    <property type="component" value="Chromosome"/>
</dbReference>
<dbReference type="STRING" id="1813019.A2J15_02120"/>
<organism evidence="2 4">
    <name type="scientific">Campylobacter hepaticus</name>
    <dbReference type="NCBI Taxonomy" id="1813019"/>
    <lineage>
        <taxon>Bacteria</taxon>
        <taxon>Pseudomonadati</taxon>
        <taxon>Campylobacterota</taxon>
        <taxon>Epsilonproteobacteria</taxon>
        <taxon>Campylobacterales</taxon>
        <taxon>Campylobacteraceae</taxon>
        <taxon>Campylobacter</taxon>
    </lineage>
</organism>
<protein>
    <recommendedName>
        <fullName evidence="5">Periplasmic protein</fullName>
    </recommendedName>
</protein>
<sequence>MRFFLFIFCCVKLTFAQIYKGELFFYDLENKEIFAIVYNNNPMIPLFDRDNNQTSSSFLVINDKNGNLEIPLIKINDFWQDEQKKYKINSSKILIYDQKIYKGQNLGETSLELIRSEDSIRIKHNFINFSHNFQDFYPIHKGILSFEQIRQKPIFFKDERLSFEQTHYFYEDGISREVLELKNFVYDMHNHKFLKLYDLYDIENQDFKNLLHMKLQNACNECFEDLQNVKFNNNFLLDRGKLKICYLPFEEHFLDENICIEFNESELKEFKK</sequence>
<dbReference type="AlphaFoldDB" id="A0A424Z335"/>
<gene>
    <name evidence="1" type="ORF">A2J15_007390</name>
    <name evidence="2" type="ORF">DZD40_00215</name>
</gene>
<evidence type="ECO:0000313" key="1">
    <source>
        <dbReference type="EMBL" id="AXP09469.1"/>
    </source>
</evidence>
<evidence type="ECO:0008006" key="5">
    <source>
        <dbReference type="Google" id="ProtNLM"/>
    </source>
</evidence>